<reference evidence="5 6" key="1">
    <citation type="submission" date="2018-03" db="EMBL/GenBank/DDBJ databases">
        <title>Genomic Encyclopedia of Archaeal and Bacterial Type Strains, Phase II (KMG-II): from individual species to whole genera.</title>
        <authorList>
            <person name="Goeker M."/>
        </authorList>
    </citation>
    <scope>NUCLEOTIDE SEQUENCE [LARGE SCALE GENOMIC DNA]</scope>
    <source>
        <strain evidence="5 6">DSM 45312</strain>
    </source>
</reference>
<evidence type="ECO:0000259" key="4">
    <source>
        <dbReference type="SMART" id="SM00822"/>
    </source>
</evidence>
<name>A0A2P8D6J7_9ACTN</name>
<comment type="similarity">
    <text evidence="1 3">Belongs to the short-chain dehydrogenases/reductases (SDR) family.</text>
</comment>
<organism evidence="5 6">
    <name type="scientific">Murinocardiopsis flavida</name>
    <dbReference type="NCBI Taxonomy" id="645275"/>
    <lineage>
        <taxon>Bacteria</taxon>
        <taxon>Bacillati</taxon>
        <taxon>Actinomycetota</taxon>
        <taxon>Actinomycetes</taxon>
        <taxon>Streptosporangiales</taxon>
        <taxon>Nocardiopsidaceae</taxon>
        <taxon>Murinocardiopsis</taxon>
    </lineage>
</organism>
<keyword evidence="6" id="KW-1185">Reference proteome</keyword>
<dbReference type="InterPro" id="IPR036291">
    <property type="entry name" value="NAD(P)-bd_dom_sf"/>
</dbReference>
<dbReference type="AlphaFoldDB" id="A0A2P8D6J7"/>
<dbReference type="InterPro" id="IPR002347">
    <property type="entry name" value="SDR_fam"/>
</dbReference>
<evidence type="ECO:0000313" key="5">
    <source>
        <dbReference type="EMBL" id="PSK92799.1"/>
    </source>
</evidence>
<dbReference type="InterPro" id="IPR051687">
    <property type="entry name" value="Peroxisomal_Beta-Oxidation"/>
</dbReference>
<feature type="domain" description="Ketoreductase" evidence="4">
    <location>
        <begin position="7"/>
        <end position="205"/>
    </location>
</feature>
<evidence type="ECO:0000256" key="3">
    <source>
        <dbReference type="RuleBase" id="RU000363"/>
    </source>
</evidence>
<keyword evidence="2" id="KW-0560">Oxidoreductase</keyword>
<dbReference type="OrthoDB" id="9808187at2"/>
<evidence type="ECO:0000313" key="6">
    <source>
        <dbReference type="Proteomes" id="UP000240542"/>
    </source>
</evidence>
<proteinExistence type="inferred from homology"/>
<dbReference type="PANTHER" id="PTHR45024:SF2">
    <property type="entry name" value="SCP2 DOMAIN-CONTAINING PROTEIN"/>
    <property type="match status" value="1"/>
</dbReference>
<dbReference type="SUPFAM" id="SSF51735">
    <property type="entry name" value="NAD(P)-binding Rossmann-fold domains"/>
    <property type="match status" value="1"/>
</dbReference>
<dbReference type="EMBL" id="PYGA01000017">
    <property type="protein sequence ID" value="PSK92799.1"/>
    <property type="molecule type" value="Genomic_DNA"/>
</dbReference>
<gene>
    <name evidence="5" type="ORF">CLV63_1174</name>
</gene>
<dbReference type="RefSeq" id="WP_106585248.1">
    <property type="nucleotide sequence ID" value="NZ_PYGA01000017.1"/>
</dbReference>
<evidence type="ECO:0000256" key="2">
    <source>
        <dbReference type="ARBA" id="ARBA00023002"/>
    </source>
</evidence>
<dbReference type="InterPro" id="IPR057326">
    <property type="entry name" value="KR_dom"/>
</dbReference>
<comment type="caution">
    <text evidence="5">The sequence shown here is derived from an EMBL/GenBank/DDBJ whole genome shotgun (WGS) entry which is preliminary data.</text>
</comment>
<protein>
    <submittedName>
        <fullName evidence="5">NAD(P)-dependent dehydrogenase (Short-subunit alcohol dehydrogenase family)</fullName>
    </submittedName>
</protein>
<evidence type="ECO:0000256" key="1">
    <source>
        <dbReference type="ARBA" id="ARBA00006484"/>
    </source>
</evidence>
<dbReference type="Pfam" id="PF00106">
    <property type="entry name" value="adh_short"/>
    <property type="match status" value="1"/>
</dbReference>
<dbReference type="GO" id="GO:0016491">
    <property type="term" value="F:oxidoreductase activity"/>
    <property type="evidence" value="ECO:0007669"/>
    <property type="project" value="UniProtKB-KW"/>
</dbReference>
<accession>A0A2P8D6J7</accession>
<dbReference type="PANTHER" id="PTHR45024">
    <property type="entry name" value="DEHYDROGENASES, SHORT CHAIN"/>
    <property type="match status" value="1"/>
</dbReference>
<dbReference type="PRINTS" id="PR00080">
    <property type="entry name" value="SDRFAMILY"/>
</dbReference>
<sequence>MGQLDGRVAVITGAGNGIGRAHAHAFAREGAAVVVNDPGVAPDGAAGDTGVADRVVAEITTLGGTAVASTDSVADGEGAQRVVDTAIEAFGDLHVVVNNAAILRNAPFLDMTEDDFTAVLGVHLTGTFAMTQRAGRHWRARAEAGARADRSIVNTSSGSGLFNPLPTQANYAAAKSGVAAISTVAALELRRYGVRVNCFAPSAHRTRLTRDVPGLSAAPAAGAPDPFDPRNSSALVGYLATATCPLTGQVFRVYDRTIGVAHGWSIGAEVHEEERWTIDGIERALTPLALDDPEERLMTALGVLGDPEKARAAFQSLLDGTAAG</sequence>
<dbReference type="PRINTS" id="PR00081">
    <property type="entry name" value="GDHRDH"/>
</dbReference>
<dbReference type="Gene3D" id="3.40.50.720">
    <property type="entry name" value="NAD(P)-binding Rossmann-like Domain"/>
    <property type="match status" value="1"/>
</dbReference>
<dbReference type="SMART" id="SM00822">
    <property type="entry name" value="PKS_KR"/>
    <property type="match status" value="1"/>
</dbReference>
<dbReference type="Proteomes" id="UP000240542">
    <property type="component" value="Unassembled WGS sequence"/>
</dbReference>